<gene>
    <name evidence="8" type="primary">xerC_22</name>
    <name evidence="8" type="ORF">SPSIL_058180</name>
</gene>
<dbReference type="InterPro" id="IPR011010">
    <property type="entry name" value="DNA_brk_join_enz"/>
</dbReference>
<comment type="similarity">
    <text evidence="1">Belongs to the 'phage' integrase family.</text>
</comment>
<evidence type="ECO:0000313" key="9">
    <source>
        <dbReference type="Proteomes" id="UP000216752"/>
    </source>
</evidence>
<keyword evidence="4" id="KW-0233">DNA recombination</keyword>
<reference evidence="8" key="1">
    <citation type="submission" date="2024-05" db="EMBL/GenBank/DDBJ databases">
        <title>Isolation and characterization of Sporomusa carbonis sp. nov., a carboxydotrophic hydrogenogen in the genus of Sporomusa isolated from a charcoal burning pile.</title>
        <authorList>
            <person name="Boeer T."/>
            <person name="Rosenbaum F."/>
            <person name="Eysell L."/>
            <person name="Mueller V."/>
            <person name="Daniel R."/>
            <person name="Poehlein A."/>
        </authorList>
    </citation>
    <scope>NUCLEOTIDE SEQUENCE [LARGE SCALE GENOMIC DNA]</scope>
    <source>
        <strain evidence="8">DSM 10669</strain>
    </source>
</reference>
<evidence type="ECO:0000256" key="2">
    <source>
        <dbReference type="ARBA" id="ARBA00022908"/>
    </source>
</evidence>
<dbReference type="PANTHER" id="PTHR30349:SF64">
    <property type="entry name" value="PROPHAGE INTEGRASE INTD-RELATED"/>
    <property type="match status" value="1"/>
</dbReference>
<keyword evidence="9" id="KW-1185">Reference proteome</keyword>
<dbReference type="PROSITE" id="PS51900">
    <property type="entry name" value="CB"/>
    <property type="match status" value="1"/>
</dbReference>
<feature type="domain" description="Tyr recombinase" evidence="6">
    <location>
        <begin position="198"/>
        <end position="416"/>
    </location>
</feature>
<dbReference type="RefSeq" id="WP_094607177.1">
    <property type="nucleotide sequence ID" value="NZ_CP155573.1"/>
</dbReference>
<dbReference type="InterPro" id="IPR050090">
    <property type="entry name" value="Tyrosine_recombinase_XerCD"/>
</dbReference>
<evidence type="ECO:0000259" key="7">
    <source>
        <dbReference type="PROSITE" id="PS51900"/>
    </source>
</evidence>
<evidence type="ECO:0000256" key="3">
    <source>
        <dbReference type="ARBA" id="ARBA00023125"/>
    </source>
</evidence>
<dbReference type="PANTHER" id="PTHR30349">
    <property type="entry name" value="PHAGE INTEGRASE-RELATED"/>
    <property type="match status" value="1"/>
</dbReference>
<evidence type="ECO:0000256" key="1">
    <source>
        <dbReference type="ARBA" id="ARBA00008857"/>
    </source>
</evidence>
<dbReference type="SUPFAM" id="SSF56349">
    <property type="entry name" value="DNA breaking-rejoining enzymes"/>
    <property type="match status" value="1"/>
</dbReference>
<dbReference type="Pfam" id="PF14659">
    <property type="entry name" value="Phage_int_SAM_3"/>
    <property type="match status" value="1"/>
</dbReference>
<dbReference type="Pfam" id="PF00589">
    <property type="entry name" value="Phage_integrase"/>
    <property type="match status" value="1"/>
</dbReference>
<name>A0ABZ3IVW1_9FIRM</name>
<dbReference type="InterPro" id="IPR013762">
    <property type="entry name" value="Integrase-like_cat_sf"/>
</dbReference>
<dbReference type="CDD" id="cd01189">
    <property type="entry name" value="INT_ICEBs1_C_like"/>
    <property type="match status" value="1"/>
</dbReference>
<feature type="domain" description="Core-binding (CB)" evidence="7">
    <location>
        <begin position="71"/>
        <end position="160"/>
    </location>
</feature>
<evidence type="ECO:0000259" key="6">
    <source>
        <dbReference type="PROSITE" id="PS51898"/>
    </source>
</evidence>
<organism evidence="8 9">
    <name type="scientific">Sporomusa silvacetica DSM 10669</name>
    <dbReference type="NCBI Taxonomy" id="1123289"/>
    <lineage>
        <taxon>Bacteria</taxon>
        <taxon>Bacillati</taxon>
        <taxon>Bacillota</taxon>
        <taxon>Negativicutes</taxon>
        <taxon>Selenomonadales</taxon>
        <taxon>Sporomusaceae</taxon>
        <taxon>Sporomusa</taxon>
    </lineage>
</organism>
<dbReference type="Proteomes" id="UP000216752">
    <property type="component" value="Chromosome"/>
</dbReference>
<dbReference type="InterPro" id="IPR044068">
    <property type="entry name" value="CB"/>
</dbReference>
<dbReference type="EMBL" id="CP155573">
    <property type="protein sequence ID" value="XFO69584.1"/>
    <property type="molecule type" value="Genomic_DNA"/>
</dbReference>
<evidence type="ECO:0000256" key="4">
    <source>
        <dbReference type="ARBA" id="ARBA00023172"/>
    </source>
</evidence>
<protein>
    <submittedName>
        <fullName evidence="8">Tyrosine recombinase XerC</fullName>
    </submittedName>
</protein>
<dbReference type="PROSITE" id="PS51898">
    <property type="entry name" value="TYR_RECOMBINASE"/>
    <property type="match status" value="1"/>
</dbReference>
<keyword evidence="3 5" id="KW-0238">DNA-binding</keyword>
<dbReference type="InterPro" id="IPR002104">
    <property type="entry name" value="Integrase_catalytic"/>
</dbReference>
<evidence type="ECO:0000256" key="5">
    <source>
        <dbReference type="PROSITE-ProRule" id="PRU01248"/>
    </source>
</evidence>
<keyword evidence="2" id="KW-0229">DNA integration</keyword>
<proteinExistence type="inferred from homology"/>
<sequence length="428" mass="48376">MAKKRGHGEGSVFERKDRPGTWRASFTYTNPANGETEHKTFDRGNRREALSAGRKWREQREKGLLPEADKITLGEWIDTWLKQYIKPNVRIKSYDKYEGCLLQYVKPKLGKMLLQQVRETQLTTLFNELLASGGKKEKGLSSSTVKATRRYLSMCLEQAIKSDMLLKNPVKQTKPIKLVKAEIQTLNESQAADLITAAQTKAQEADQAYAIRAAKAAEKAAKTGKYAQISMTNIVYHSTYMAILLALNTGMRLGEIFGLSWDAVDVKKGIIYVKRALVTSMAGVKFEEPKTKSSKRQIPLSADVAVELRKYKTRQDWHKNLLGDQWGPLNLVITGEWGQVFNNSNFTSRYFKPLIKQIGVIDSFKFHDLRHTHATLLLLKGIPVKVVSERLGHSTVSMTQDTYAHVLPEMQAEVVKVLDGMFIRKING</sequence>
<accession>A0ABZ3IVW1</accession>
<dbReference type="Gene3D" id="1.10.443.10">
    <property type="entry name" value="Intergrase catalytic core"/>
    <property type="match status" value="1"/>
</dbReference>
<dbReference type="InterPro" id="IPR004107">
    <property type="entry name" value="Integrase_SAM-like_N"/>
</dbReference>
<dbReference type="InterPro" id="IPR010998">
    <property type="entry name" value="Integrase_recombinase_N"/>
</dbReference>
<dbReference type="Gene3D" id="1.10.150.130">
    <property type="match status" value="1"/>
</dbReference>
<evidence type="ECO:0000313" key="8">
    <source>
        <dbReference type="EMBL" id="XFO69584.1"/>
    </source>
</evidence>